<reference evidence="1" key="2">
    <citation type="submission" date="2023-05" db="EMBL/GenBank/DDBJ databases">
        <authorList>
            <person name="Fouks B."/>
        </authorList>
    </citation>
    <scope>NUCLEOTIDE SEQUENCE</scope>
    <source>
        <strain evidence="1">Stay&amp;Tobe</strain>
        <tissue evidence="1">Testes</tissue>
    </source>
</reference>
<protein>
    <submittedName>
        <fullName evidence="1">Uncharacterized protein</fullName>
    </submittedName>
</protein>
<dbReference type="Proteomes" id="UP001233999">
    <property type="component" value="Unassembled WGS sequence"/>
</dbReference>
<evidence type="ECO:0000313" key="2">
    <source>
        <dbReference type="Proteomes" id="UP001233999"/>
    </source>
</evidence>
<feature type="non-terminal residue" evidence="1">
    <location>
        <position position="130"/>
    </location>
</feature>
<proteinExistence type="predicted"/>
<organism evidence="1 2">
    <name type="scientific">Diploptera punctata</name>
    <name type="common">Pacific beetle cockroach</name>
    <dbReference type="NCBI Taxonomy" id="6984"/>
    <lineage>
        <taxon>Eukaryota</taxon>
        <taxon>Metazoa</taxon>
        <taxon>Ecdysozoa</taxon>
        <taxon>Arthropoda</taxon>
        <taxon>Hexapoda</taxon>
        <taxon>Insecta</taxon>
        <taxon>Pterygota</taxon>
        <taxon>Neoptera</taxon>
        <taxon>Polyneoptera</taxon>
        <taxon>Dictyoptera</taxon>
        <taxon>Blattodea</taxon>
        <taxon>Blaberoidea</taxon>
        <taxon>Blaberidae</taxon>
        <taxon>Diplopterinae</taxon>
        <taxon>Diploptera</taxon>
    </lineage>
</organism>
<reference evidence="1" key="1">
    <citation type="journal article" date="2023" name="IScience">
        <title>Live-bearing cockroach genome reveals convergent evolutionary mechanisms linked to viviparity in insects and beyond.</title>
        <authorList>
            <person name="Fouks B."/>
            <person name="Harrison M.C."/>
            <person name="Mikhailova A.A."/>
            <person name="Marchal E."/>
            <person name="English S."/>
            <person name="Carruthers M."/>
            <person name="Jennings E.C."/>
            <person name="Chiamaka E.L."/>
            <person name="Frigard R.A."/>
            <person name="Pippel M."/>
            <person name="Attardo G.M."/>
            <person name="Benoit J.B."/>
            <person name="Bornberg-Bauer E."/>
            <person name="Tobe S.S."/>
        </authorList>
    </citation>
    <scope>NUCLEOTIDE SEQUENCE</scope>
    <source>
        <strain evidence="1">Stay&amp;Tobe</strain>
    </source>
</reference>
<accession>A0AAD8A7X4</accession>
<name>A0AAD8A7X4_DIPPU</name>
<comment type="caution">
    <text evidence="1">The sequence shown here is derived from an EMBL/GenBank/DDBJ whole genome shotgun (WGS) entry which is preliminary data.</text>
</comment>
<keyword evidence="2" id="KW-1185">Reference proteome</keyword>
<dbReference type="EMBL" id="JASPKZ010003068">
    <property type="protein sequence ID" value="KAJ9594109.1"/>
    <property type="molecule type" value="Genomic_DNA"/>
</dbReference>
<evidence type="ECO:0000313" key="1">
    <source>
        <dbReference type="EMBL" id="KAJ9594109.1"/>
    </source>
</evidence>
<sequence length="130" mass="14763">KVLVQTITFKVSKTSSGDSDEVTGEEKVNLFGSENLKSRVTEMILEMIEPRHKSSSQAFTSSLTKFEIIISQENKIQTKIHKTIICRPMKRGEKIQNEIIIALRPITHNISSPAMKENVLRKEILSCYNT</sequence>
<feature type="non-terminal residue" evidence="1">
    <location>
        <position position="1"/>
    </location>
</feature>
<dbReference type="AlphaFoldDB" id="A0AAD8A7X4"/>
<gene>
    <name evidence="1" type="ORF">L9F63_014475</name>
</gene>